<dbReference type="PROSITE" id="PS50088">
    <property type="entry name" value="ANK_REPEAT"/>
    <property type="match status" value="3"/>
</dbReference>
<dbReference type="PANTHER" id="PTHR10366:SF562">
    <property type="entry name" value="ALDEHYDE REDUCTASE II (AFU_ORTHOLOGUE AFUA_1G11360)"/>
    <property type="match status" value="1"/>
</dbReference>
<dbReference type="SUPFAM" id="SSF51735">
    <property type="entry name" value="NAD(P)-binding Rossmann-fold domains"/>
    <property type="match status" value="1"/>
</dbReference>
<dbReference type="Pfam" id="PF12796">
    <property type="entry name" value="Ank_2"/>
    <property type="match status" value="1"/>
</dbReference>
<comment type="similarity">
    <text evidence="2">Belongs to the NAD(P)-dependent epimerase/dehydratase family. Dihydroflavonol-4-reductase subfamily.</text>
</comment>
<accession>A0A093VSP5</accession>
<keyword evidence="3" id="KW-0040">ANK repeat</keyword>
<evidence type="ECO:0000313" key="7">
    <source>
        <dbReference type="EMBL" id="KFX52989.1"/>
    </source>
</evidence>
<name>A0A093VSP5_TALMA</name>
<dbReference type="PROSITE" id="PS50297">
    <property type="entry name" value="ANK_REP_REGION"/>
    <property type="match status" value="3"/>
</dbReference>
<dbReference type="GO" id="GO:0016787">
    <property type="term" value="F:hydrolase activity"/>
    <property type="evidence" value="ECO:0007669"/>
    <property type="project" value="InterPro"/>
</dbReference>
<dbReference type="Pfam" id="PF07859">
    <property type="entry name" value="Abhydrolase_3"/>
    <property type="match status" value="1"/>
</dbReference>
<dbReference type="HOGENOM" id="CLU_005736_0_0_1"/>
<evidence type="ECO:0000256" key="4">
    <source>
        <dbReference type="SAM" id="MobiDB-lite"/>
    </source>
</evidence>
<evidence type="ECO:0000256" key="2">
    <source>
        <dbReference type="ARBA" id="ARBA00023445"/>
    </source>
</evidence>
<feature type="repeat" description="ANK" evidence="3">
    <location>
        <begin position="482"/>
        <end position="514"/>
    </location>
</feature>
<evidence type="ECO:0000256" key="3">
    <source>
        <dbReference type="PROSITE-ProRule" id="PRU00023"/>
    </source>
</evidence>
<evidence type="ECO:0000256" key="1">
    <source>
        <dbReference type="ARBA" id="ARBA00023002"/>
    </source>
</evidence>
<organism evidence="7">
    <name type="scientific">Talaromyces marneffei PM1</name>
    <dbReference type="NCBI Taxonomy" id="1077442"/>
    <lineage>
        <taxon>Eukaryota</taxon>
        <taxon>Fungi</taxon>
        <taxon>Dikarya</taxon>
        <taxon>Ascomycota</taxon>
        <taxon>Pezizomycotina</taxon>
        <taxon>Eurotiomycetes</taxon>
        <taxon>Eurotiomycetidae</taxon>
        <taxon>Eurotiales</taxon>
        <taxon>Trichocomaceae</taxon>
        <taxon>Talaromyces</taxon>
        <taxon>Talaromyces sect. Talaromyces</taxon>
    </lineage>
</organism>
<dbReference type="InterPro" id="IPR013094">
    <property type="entry name" value="AB_hydrolase_3"/>
</dbReference>
<dbReference type="InterPro" id="IPR001509">
    <property type="entry name" value="Epimerase_deHydtase"/>
</dbReference>
<dbReference type="InterPro" id="IPR050425">
    <property type="entry name" value="NAD(P)_dehydrat-like"/>
</dbReference>
<sequence length="1350" mass="150120">MSAIGSMSESAKTVFQPLHESIRNKLDPEYVKLHDDILQYCQPSESEPWSADIRFRPSLVGFASPKIAEIGNVVDINVDEYQVRVFTPETKAPGGGWPCFVYVSNTPLPLNKRAYRKASRCEQLLRLDSITGEAGWWLGWDYTRPNDEIKTKIDLNCVVVSINYRHAPEHCYPAAIDDSFAGLKWVLAPETATRLSINTSKIAVGGLSAGGGLAATVSMKAALDAGITERIVCQILICPVIDSTATVDTAWATSKHSPWLTPSRMTWYRNMYFRSEDERRNWDASPCFAPEEALQQSPSTFLAIAECDLLAPEDFQYGHALQKLGVDVDAQVYSGATHSILILAGLHKIGQKLIHDVCSSLAKKFDVLYDRGVAISADESRPSMNGNDLDQLVSDREEIVIEDRFRPTESKSSRLDENTPLHIAIRNEDYAAIEEALQDHGANINDSDSRKAALRIALDDRNLRLLEMLMPFRPDLELKGSNGRTPLHLTVATGWKEGTKLLIRYYSDVNATDDDGNMPLHFACSAGHRGITRLLLESGANVHIRDSNGRTPLQLALASRTNRLPELILQYIANTDDVRHRGDFVDYDEPDSPGKRDPAAEISRGTEQDLMGTTGASDIDSVFAKFSQDHWDGVRRDNGDGFILANYDNHEIFFDAKVESIRLLMHEGQEMHALQLKLNFMKPFATRNRIRYAKVDAKLAASDSGNIPHIHSIMPQADRVEVSEQEISSGQTLTVGASGGGGPSNVNISMEGSKSRKSTFKGVRIIHGVVKDRMHASWRMYEEPGSQSGLPEIVRLLLLVQCKAEFDIRLSMSVKACHVSSFGIPRTLAAKSALPYRVPDVTTMLKLERATKLKNILNVADRAATSVEEATMLEREFAQSIKNHSKKALIMEAGSQDEFVREWGDIADASREGDFSFLQQKLMQMTLAERVQRATERLRIQPERRSTRIMDESPPNRRRFERIRKDSEDLDYQRRFLDRRDFLEPVRKSAVDFLSRERPYNSQVRNAMESFSAITNTFPGARILVTGANGYIASNVVDVLLSLGYLVRGTVREEKPWLVELFESKYGSGTFETVIVPHLDDQEALLKVLDGVSGVVHLATDVSFNADPNVVITKVVAYTEAILKAADKATVKRVVLTSSSASAFVTQPGVEDIVVTEDTWNDAAVKAAWDENTPAEAKPFIIYSASKTEGERAAWNWVKENKPGFTFNAVLPNLVLGKVVHPNIKGSTMKWVAALLEGNADVLSMLPPQHYVNVEDVARIHAIALLDPNVNSERLFAFAAPYTWVGIIDILKRLRPSNDRIPSPPANELPDLSQVVPAKRAEELLKSFFAQRGWVGLEETVKAGIESLGL</sequence>
<feature type="repeat" description="ANK" evidence="3">
    <location>
        <begin position="515"/>
        <end position="547"/>
    </location>
</feature>
<reference evidence="7" key="1">
    <citation type="journal article" date="2014" name="PLoS Genet.">
        <title>Signature Gene Expression Reveals Novel Clues to the Molecular Mechanisms of Dimorphic Transition in Penicillium marneffei.</title>
        <authorList>
            <person name="Yang E."/>
            <person name="Wang G."/>
            <person name="Cai J."/>
            <person name="Woo P.C."/>
            <person name="Lau S.K."/>
            <person name="Yuen K.-Y."/>
            <person name="Chow W.-N."/>
            <person name="Lin X."/>
        </authorList>
    </citation>
    <scope>NUCLEOTIDE SEQUENCE [LARGE SCALE GENOMIC DNA]</scope>
    <source>
        <strain evidence="7">PM1</strain>
    </source>
</reference>
<keyword evidence="1" id="KW-0560">Oxidoreductase</keyword>
<dbReference type="Pfam" id="PF01370">
    <property type="entry name" value="Epimerase"/>
    <property type="match status" value="1"/>
</dbReference>
<evidence type="ECO:0000259" key="6">
    <source>
        <dbReference type="Pfam" id="PF07859"/>
    </source>
</evidence>
<dbReference type="InterPro" id="IPR029058">
    <property type="entry name" value="AB_hydrolase_fold"/>
</dbReference>
<feature type="domain" description="NAD-dependent epimerase/dehydratase" evidence="5">
    <location>
        <begin position="1023"/>
        <end position="1269"/>
    </location>
</feature>
<feature type="domain" description="Alpha/beta hydrolase fold-3" evidence="6">
    <location>
        <begin position="154"/>
        <end position="340"/>
    </location>
</feature>
<dbReference type="Gene3D" id="3.40.50.1820">
    <property type="entry name" value="alpha/beta hydrolase"/>
    <property type="match status" value="1"/>
</dbReference>
<feature type="region of interest" description="Disordered" evidence="4">
    <location>
        <begin position="584"/>
        <end position="609"/>
    </location>
</feature>
<dbReference type="SUPFAM" id="SSF53474">
    <property type="entry name" value="alpha/beta-Hydrolases"/>
    <property type="match status" value="1"/>
</dbReference>
<dbReference type="EMBL" id="JPOX01000002">
    <property type="protein sequence ID" value="KFX52989.1"/>
    <property type="molecule type" value="Genomic_DNA"/>
</dbReference>
<dbReference type="InterPro" id="IPR036770">
    <property type="entry name" value="Ankyrin_rpt-contain_sf"/>
</dbReference>
<dbReference type="PANTHER" id="PTHR10366">
    <property type="entry name" value="NAD DEPENDENT EPIMERASE/DEHYDRATASE"/>
    <property type="match status" value="1"/>
</dbReference>
<feature type="repeat" description="ANK" evidence="3">
    <location>
        <begin position="416"/>
        <end position="449"/>
    </location>
</feature>
<dbReference type="InterPro" id="IPR002110">
    <property type="entry name" value="Ankyrin_rpt"/>
</dbReference>
<dbReference type="GO" id="GO:0016616">
    <property type="term" value="F:oxidoreductase activity, acting on the CH-OH group of donors, NAD or NADP as acceptor"/>
    <property type="evidence" value="ECO:0007669"/>
    <property type="project" value="TreeGrafter"/>
</dbReference>
<dbReference type="Gene3D" id="3.40.50.720">
    <property type="entry name" value="NAD(P)-binding Rossmann-like Domain"/>
    <property type="match status" value="1"/>
</dbReference>
<evidence type="ECO:0000259" key="5">
    <source>
        <dbReference type="Pfam" id="PF01370"/>
    </source>
</evidence>
<feature type="compositionally biased region" description="Basic and acidic residues" evidence="4">
    <location>
        <begin position="592"/>
        <end position="607"/>
    </location>
</feature>
<proteinExistence type="inferred from homology"/>
<dbReference type="InterPro" id="IPR036291">
    <property type="entry name" value="NAD(P)-bd_dom_sf"/>
</dbReference>
<dbReference type="Gene3D" id="1.25.40.20">
    <property type="entry name" value="Ankyrin repeat-containing domain"/>
    <property type="match status" value="1"/>
</dbReference>
<dbReference type="SUPFAM" id="SSF48403">
    <property type="entry name" value="Ankyrin repeat"/>
    <property type="match status" value="1"/>
</dbReference>
<protein>
    <submittedName>
        <fullName evidence="7">Aldehyde reductase 2</fullName>
    </submittedName>
</protein>
<comment type="caution">
    <text evidence="7">The sequence shown here is derived from an EMBL/GenBank/DDBJ whole genome shotgun (WGS) entry which is preliminary data.</text>
</comment>
<gene>
    <name evidence="7" type="ORF">GQ26_0023580</name>
</gene>
<dbReference type="Pfam" id="PF13606">
    <property type="entry name" value="Ank_3"/>
    <property type="match status" value="1"/>
</dbReference>
<dbReference type="SMART" id="SM00248">
    <property type="entry name" value="ANK"/>
    <property type="match status" value="5"/>
</dbReference>